<name>A0A6G0HER6_LARCR</name>
<sequence>MKLKDPVITFRSSRDTGLYAKSTADHRWYKVRGITKTLHSLSHFRKGRSTRHNMISMDLFVRVVKDLNVNPESSLEWVPEYIQNLNAPGPSKGVALQGALLKLFQSKALSPEACRRLWVRSRLSTAIGITVDAQCKDVFNGNKTVNEVGLVSRLILTQLEALRLTPICAGLKVASVPTPDRFGKPGAYTYHNKCTRGCTSIRWSWGFFTEVDLVAHDTVKDNIALLELKTRSSDILDRHTLWRYNTQLWLTWLMFSLTYPSLAERSAAYLVIIRPGTNQITIRNCMRPTITSAIRNKFPWLNCFCPQVLNCLAPMCINMRVETRSTSAAASSSSSSSSSSSFFFIRLLALHAMLANPRLAPFELIEGMSCQQQDWTLIDHLMVIYRVRESDYVQNDPRVSIRNMARTPAHSYVSEDSTSRVVVLVKDGGKSPKPAVRENRMNRALAPHIEFCKHNLSAIEYTMMKLLANVGMKEKLFLVTGAKADYFEHEVPAEKTLRDRVHRRLRHRGRAGGLRQGSSSEDSRFRALCDVAVEDEHLLSEAREQHGTFEAILDKRGEVGFKEKVARRLYLGGQGIVYHTFLSRFLGSSNIQSCLDSLGLAVDRCHIGGDNTCTGHKRKVSRRQDELELSLDDGIEPEQLSPSGERQKGEGVANSLKRLGNTYVKGMVPQGSYGRFLRLRRAGQHFFMRITGDTVRDEHTRTEKLFFMALCGTDYNLVPVGLGIKRLMTGVLTNYKSFSSWCHDLKSLLWGCGGTPSDSDYHAMGTRLSRITKVPASICAKHWKEENCRLMVKTIKYVCELWNLKKPRPGPEYGFREL</sequence>
<keyword evidence="3" id="KW-1185">Reference proteome</keyword>
<evidence type="ECO:0000313" key="2">
    <source>
        <dbReference type="EMBL" id="KAE8277728.1"/>
    </source>
</evidence>
<evidence type="ECO:0000313" key="3">
    <source>
        <dbReference type="Proteomes" id="UP000424527"/>
    </source>
</evidence>
<comment type="caution">
    <text evidence="2">The sequence shown here is derived from an EMBL/GenBank/DDBJ whole genome shotgun (WGS) entry which is preliminary data.</text>
</comment>
<dbReference type="EMBL" id="REGW02000236">
    <property type="protein sequence ID" value="KAE8277728.1"/>
    <property type="molecule type" value="Genomic_DNA"/>
</dbReference>
<evidence type="ECO:0000256" key="1">
    <source>
        <dbReference type="SAM" id="MobiDB-lite"/>
    </source>
</evidence>
<gene>
    <name evidence="2" type="ORF">D5F01_LYC24257</name>
</gene>
<protein>
    <submittedName>
        <fullName evidence="2">Uncharacterized protein</fullName>
    </submittedName>
</protein>
<organism evidence="2 3">
    <name type="scientific">Larimichthys crocea</name>
    <name type="common">Large yellow croaker</name>
    <name type="synonym">Pseudosciaena crocea</name>
    <dbReference type="NCBI Taxonomy" id="215358"/>
    <lineage>
        <taxon>Eukaryota</taxon>
        <taxon>Metazoa</taxon>
        <taxon>Chordata</taxon>
        <taxon>Craniata</taxon>
        <taxon>Vertebrata</taxon>
        <taxon>Euteleostomi</taxon>
        <taxon>Actinopterygii</taxon>
        <taxon>Neopterygii</taxon>
        <taxon>Teleostei</taxon>
        <taxon>Neoteleostei</taxon>
        <taxon>Acanthomorphata</taxon>
        <taxon>Eupercaria</taxon>
        <taxon>Sciaenidae</taxon>
        <taxon>Larimichthys</taxon>
    </lineage>
</organism>
<dbReference type="AlphaFoldDB" id="A0A6G0HER6"/>
<accession>A0A6G0HER6</accession>
<dbReference type="Proteomes" id="UP000424527">
    <property type="component" value="Unassembled WGS sequence"/>
</dbReference>
<proteinExistence type="predicted"/>
<reference evidence="2 3" key="1">
    <citation type="submission" date="2019-07" db="EMBL/GenBank/DDBJ databases">
        <title>Chromosome genome assembly for large yellow croaker.</title>
        <authorList>
            <person name="Xiao S."/>
        </authorList>
    </citation>
    <scope>NUCLEOTIDE SEQUENCE [LARGE SCALE GENOMIC DNA]</scope>
    <source>
        <strain evidence="2">JMULYC20181020</strain>
        <tissue evidence="2">Muscle</tissue>
    </source>
</reference>
<feature type="region of interest" description="Disordered" evidence="1">
    <location>
        <begin position="631"/>
        <end position="651"/>
    </location>
</feature>